<feature type="compositionally biased region" description="Polar residues" evidence="1">
    <location>
        <begin position="369"/>
        <end position="387"/>
    </location>
</feature>
<feature type="domain" description="AB hydrolase-1" evidence="2">
    <location>
        <begin position="94"/>
        <end position="354"/>
    </location>
</feature>
<dbReference type="GO" id="GO:0047746">
    <property type="term" value="F:chlorophyllase activity"/>
    <property type="evidence" value="ECO:0007669"/>
    <property type="project" value="TreeGrafter"/>
</dbReference>
<feature type="region of interest" description="Disordered" evidence="1">
    <location>
        <begin position="367"/>
        <end position="387"/>
    </location>
</feature>
<reference evidence="4" key="1">
    <citation type="journal article" date="2013" name="Proc. Natl. Acad. Sci. U.S.A.">
        <title>Genome structure and metabolic features in the red seaweed Chondrus crispus shed light on evolution of the Archaeplastida.</title>
        <authorList>
            <person name="Collen J."/>
            <person name="Porcel B."/>
            <person name="Carre W."/>
            <person name="Ball S.G."/>
            <person name="Chaparro C."/>
            <person name="Tonon T."/>
            <person name="Barbeyron T."/>
            <person name="Michel G."/>
            <person name="Noel B."/>
            <person name="Valentin K."/>
            <person name="Elias M."/>
            <person name="Artiguenave F."/>
            <person name="Arun A."/>
            <person name="Aury J.M."/>
            <person name="Barbosa-Neto J.F."/>
            <person name="Bothwell J.H."/>
            <person name="Bouget F.Y."/>
            <person name="Brillet L."/>
            <person name="Cabello-Hurtado F."/>
            <person name="Capella-Gutierrez S."/>
            <person name="Charrier B."/>
            <person name="Cladiere L."/>
            <person name="Cock J.M."/>
            <person name="Coelho S.M."/>
            <person name="Colleoni C."/>
            <person name="Czjzek M."/>
            <person name="Da Silva C."/>
            <person name="Delage L."/>
            <person name="Denoeud F."/>
            <person name="Deschamps P."/>
            <person name="Dittami S.M."/>
            <person name="Gabaldon T."/>
            <person name="Gachon C.M."/>
            <person name="Groisillier A."/>
            <person name="Herve C."/>
            <person name="Jabbari K."/>
            <person name="Katinka M."/>
            <person name="Kloareg B."/>
            <person name="Kowalczyk N."/>
            <person name="Labadie K."/>
            <person name="Leblanc C."/>
            <person name="Lopez P.J."/>
            <person name="McLachlan D.H."/>
            <person name="Meslet-Cladiere L."/>
            <person name="Moustafa A."/>
            <person name="Nehr Z."/>
            <person name="Nyvall Collen P."/>
            <person name="Panaud O."/>
            <person name="Partensky F."/>
            <person name="Poulain J."/>
            <person name="Rensing S.A."/>
            <person name="Rousvoal S."/>
            <person name="Samson G."/>
            <person name="Symeonidi A."/>
            <person name="Weissenbach J."/>
            <person name="Zambounis A."/>
            <person name="Wincker P."/>
            <person name="Boyen C."/>
        </authorList>
    </citation>
    <scope>NUCLEOTIDE SEQUENCE [LARGE SCALE GENOMIC DNA]</scope>
    <source>
        <strain evidence="4">cv. Stackhouse</strain>
    </source>
</reference>
<gene>
    <name evidence="3" type="ORF">CHC_T00004600001</name>
</gene>
<dbReference type="OrthoDB" id="408373at2759"/>
<accession>R7QEK1</accession>
<dbReference type="GO" id="GO:0009507">
    <property type="term" value="C:chloroplast"/>
    <property type="evidence" value="ECO:0007669"/>
    <property type="project" value="TreeGrafter"/>
</dbReference>
<dbReference type="PhylomeDB" id="R7QEK1"/>
<dbReference type="AlphaFoldDB" id="R7QEK1"/>
<dbReference type="EMBL" id="HG001766">
    <property type="protein sequence ID" value="CDF36208.1"/>
    <property type="molecule type" value="Genomic_DNA"/>
</dbReference>
<evidence type="ECO:0000259" key="2">
    <source>
        <dbReference type="Pfam" id="PF12697"/>
    </source>
</evidence>
<dbReference type="OMA" id="CAQRTMD"/>
<evidence type="ECO:0000313" key="4">
    <source>
        <dbReference type="Proteomes" id="UP000012073"/>
    </source>
</evidence>
<dbReference type="Pfam" id="PF12697">
    <property type="entry name" value="Abhydrolase_6"/>
    <property type="match status" value="1"/>
</dbReference>
<dbReference type="Gene3D" id="3.40.50.1820">
    <property type="entry name" value="alpha/beta hydrolase"/>
    <property type="match status" value="1"/>
</dbReference>
<proteinExistence type="predicted"/>
<dbReference type="GeneID" id="17323740"/>
<organism evidence="3 4">
    <name type="scientific">Chondrus crispus</name>
    <name type="common">Carrageen Irish moss</name>
    <name type="synonym">Polymorpha crispa</name>
    <dbReference type="NCBI Taxonomy" id="2769"/>
    <lineage>
        <taxon>Eukaryota</taxon>
        <taxon>Rhodophyta</taxon>
        <taxon>Florideophyceae</taxon>
        <taxon>Rhodymeniophycidae</taxon>
        <taxon>Gigartinales</taxon>
        <taxon>Gigartinaceae</taxon>
        <taxon>Chondrus</taxon>
    </lineage>
</organism>
<dbReference type="InterPro" id="IPR029058">
    <property type="entry name" value="AB_hydrolase_fold"/>
</dbReference>
<dbReference type="PANTHER" id="PTHR46438">
    <property type="entry name" value="ALPHA/BETA-HYDROLASES SUPERFAMILY PROTEIN"/>
    <property type="match status" value="1"/>
</dbReference>
<evidence type="ECO:0000256" key="1">
    <source>
        <dbReference type="SAM" id="MobiDB-lite"/>
    </source>
</evidence>
<dbReference type="PANTHER" id="PTHR46438:SF7">
    <property type="entry name" value="ALPHA_BETA-HYDROLASES SUPERFAMILY PROTEIN"/>
    <property type="match status" value="1"/>
</dbReference>
<protein>
    <recommendedName>
        <fullName evidence="2">AB hydrolase-1 domain-containing protein</fullName>
    </recommendedName>
</protein>
<dbReference type="SUPFAM" id="SSF53474">
    <property type="entry name" value="alpha/beta-Hydrolases"/>
    <property type="match status" value="1"/>
</dbReference>
<dbReference type="Gramene" id="CDF36208">
    <property type="protein sequence ID" value="CDF36208"/>
    <property type="gene ID" value="CHC_T00004600001"/>
</dbReference>
<dbReference type="STRING" id="2769.R7QEK1"/>
<dbReference type="Proteomes" id="UP000012073">
    <property type="component" value="Unassembled WGS sequence"/>
</dbReference>
<evidence type="ECO:0000313" key="3">
    <source>
        <dbReference type="EMBL" id="CDF36208.1"/>
    </source>
</evidence>
<dbReference type="RefSeq" id="XP_005716027.1">
    <property type="nucleotide sequence ID" value="XM_005715970.1"/>
</dbReference>
<dbReference type="KEGG" id="ccp:CHC_T00004600001"/>
<dbReference type="InterPro" id="IPR000073">
    <property type="entry name" value="AB_hydrolase_1"/>
</dbReference>
<sequence length="387" mass="43476">MAFVPLCPTPFCPRAPIRGWTNTKPSHLTRHSRTYQLGRRTLTATATEQGKGNSQYLQERSKSLRLQRYFETFNWRGRKINFREDGPHENTLPVLIIHGFGASINHWRNNIPAIVDSGRFRVYTIDLLGFGGSDKTSPEEVEYGIPLWKELVVDFINAQDHEDQWCLIGNSIGSLTALAAASELGEERVRAVALMNCAGGLTSFRYSELNPLQAILLRVFNTLLFNRFTGPYLFDNFRKQTNIAKVLEQVYIDKKAISEDLLEILCEPSMDEGACDVFLAILNAEPGPTPEELLAKMTWCPMLVLWGERDPWTPLRQGVHPGIRFPDYHPGIDLQVIPNAGHCIHDECPEAVNEILVPFLLEPKLKPAESNSSEGSPTSKDSAMQAS</sequence>
<keyword evidence="4" id="KW-1185">Reference proteome</keyword>
<name>R7QEK1_CHOCR</name>
<dbReference type="PRINTS" id="PR00111">
    <property type="entry name" value="ABHYDROLASE"/>
</dbReference>
<dbReference type="GO" id="GO:0015994">
    <property type="term" value="P:chlorophyll metabolic process"/>
    <property type="evidence" value="ECO:0007669"/>
    <property type="project" value="TreeGrafter"/>
</dbReference>